<proteinExistence type="predicted"/>
<protein>
    <submittedName>
        <fullName evidence="1">Uncharacterized protein</fullName>
    </submittedName>
</protein>
<reference evidence="1 2" key="1">
    <citation type="submission" date="2019-08" db="EMBL/GenBank/DDBJ databases">
        <title>In-depth cultivation of the pig gut microbiome towards novel bacterial diversity and tailored functional studies.</title>
        <authorList>
            <person name="Wylensek D."/>
            <person name="Hitch T.C.A."/>
            <person name="Clavel T."/>
        </authorList>
    </citation>
    <scope>NUCLEOTIDE SEQUENCE [LARGE SCALE GENOMIC DNA]</scope>
    <source>
        <strain evidence="1 2">Oil+RF-744-WCA-WT-13</strain>
    </source>
</reference>
<sequence>MAFEGCQEGKATPKLQEIKCPKCGADMEIFVAMQDSQAGTLAEDAVCDKCGYTIQAGTPVSEIK</sequence>
<evidence type="ECO:0000313" key="1">
    <source>
        <dbReference type="EMBL" id="MST81374.1"/>
    </source>
</evidence>
<dbReference type="AlphaFoldDB" id="A0A7X2P704"/>
<accession>A0A7X2P704</accession>
<dbReference type="Proteomes" id="UP000466864">
    <property type="component" value="Unassembled WGS sequence"/>
</dbReference>
<dbReference type="RefSeq" id="WP_154457185.1">
    <property type="nucleotide sequence ID" value="NZ_VUMV01000002.1"/>
</dbReference>
<gene>
    <name evidence="1" type="ORF">FYJ60_03455</name>
</gene>
<name>A0A7X2P704_9FIRM</name>
<dbReference type="EMBL" id="VUMV01000002">
    <property type="protein sequence ID" value="MST81374.1"/>
    <property type="molecule type" value="Genomic_DNA"/>
</dbReference>
<comment type="caution">
    <text evidence="1">The sequence shown here is derived from an EMBL/GenBank/DDBJ whole genome shotgun (WGS) entry which is preliminary data.</text>
</comment>
<keyword evidence="2" id="KW-1185">Reference proteome</keyword>
<evidence type="ECO:0000313" key="2">
    <source>
        <dbReference type="Proteomes" id="UP000466864"/>
    </source>
</evidence>
<organism evidence="1 2">
    <name type="scientific">Bilifractor porci</name>
    <dbReference type="NCBI Taxonomy" id="2606636"/>
    <lineage>
        <taxon>Bacteria</taxon>
        <taxon>Bacillati</taxon>
        <taxon>Bacillota</taxon>
        <taxon>Clostridia</taxon>
        <taxon>Lachnospirales</taxon>
        <taxon>Lachnospiraceae</taxon>
        <taxon>Bilifractor</taxon>
    </lineage>
</organism>